<dbReference type="CDD" id="cd11288">
    <property type="entry name" value="gelsolin_S5_like"/>
    <property type="match status" value="1"/>
</dbReference>
<sequence>KEQTFKMDLVLVPEKFHGQFYESDCYLLLSTRKAGKSAYYDVHYWIGSVSTLDEQGAAAVYAIQLDEFLGSSPVQHREVQHHESSIFCGYFKQGIIYKSGGVSSGMNHVETNTYNIQRLLHVKGKRKVTGTEVEMSWNSFDTGSVFLLDLGKTLLQWNGPESNKQERLKGMMLAKDIRDRERGGRPEIGVIEGDAEANSPSSMEVMVSILGERPSKLPSGTPDEITDQEQMSKLTLYHVSDANGAMNITEIATSPLTQDMLNHDDCYILDQGGMSIFVWKGKMANKAERQAAMTRALEFIKMKGYPLTTKVEAISDGGESALFKQLFKSWTVREQTAGLGRTHTVGRVADVTQEKFDAARMHVMPDVAAQERLVDDGSGQKQIIEITFMRKIACNNEGDLFCWQGRHASQDEVTASAYQAVTLDQQYGGQPVQVRVSMGKEPRHFMAIFRGKMVIFEGGTSRKSAPEPEPPVRLFQIYGSHPTNSKAIEVPALVASLNSNDVFLLKSQNGIYLWYGKGSSGDERAMAKEVASFIGRGSSEEIMAEGQEPDEFWEILGGKGPYASDRRLQQVTLDHQPRLFECSNKTGQFIATEVTQFTQDDLREDDVMLLDTWDQVFLWIGTEANEVERKESVTTCQEFLRTHPGSRDPDTPVIMVKQGFEPPTFTGWFTAWDATKWSGGKTYEQLKEELGEITLPTKGSNGAESKTISQYAPEMLINKLSGELPENVDPAHKERHLSDEDFQTVLGISREEFDSLPQWKQTTIKKEKGLF</sequence>
<organism evidence="7 8">
    <name type="scientific">Sinocyclocheilus grahami</name>
    <name type="common">Dianchi golden-line fish</name>
    <name type="synonym">Barbus grahami</name>
    <dbReference type="NCBI Taxonomy" id="75366"/>
    <lineage>
        <taxon>Eukaryota</taxon>
        <taxon>Metazoa</taxon>
        <taxon>Chordata</taxon>
        <taxon>Craniata</taxon>
        <taxon>Vertebrata</taxon>
        <taxon>Euteleostomi</taxon>
        <taxon>Actinopterygii</taxon>
        <taxon>Neopterygii</taxon>
        <taxon>Teleostei</taxon>
        <taxon>Ostariophysi</taxon>
        <taxon>Cypriniformes</taxon>
        <taxon>Cyprinidae</taxon>
        <taxon>Cyprininae</taxon>
        <taxon>Sinocyclocheilus</taxon>
    </lineage>
</organism>
<reference evidence="7" key="2">
    <citation type="submission" date="2025-09" db="UniProtKB">
        <authorList>
            <consortium name="Ensembl"/>
        </authorList>
    </citation>
    <scope>IDENTIFICATION</scope>
</reference>
<feature type="domain" description="HP" evidence="6">
    <location>
        <begin position="705"/>
        <end position="771"/>
    </location>
</feature>
<evidence type="ECO:0000313" key="7">
    <source>
        <dbReference type="Ensembl" id="ENSSGRP00000025254.1"/>
    </source>
</evidence>
<dbReference type="Pfam" id="PF02209">
    <property type="entry name" value="VHP"/>
    <property type="match status" value="1"/>
</dbReference>
<keyword evidence="5" id="KW-0009">Actin-binding</keyword>
<evidence type="ECO:0000259" key="6">
    <source>
        <dbReference type="PROSITE" id="PS51089"/>
    </source>
</evidence>
<dbReference type="CDD" id="cd11292">
    <property type="entry name" value="gelsolin_S3_like"/>
    <property type="match status" value="1"/>
</dbReference>
<keyword evidence="4" id="KW-0106">Calcium</keyword>
<protein>
    <submittedName>
        <fullName evidence="7">Advillin-like</fullName>
    </submittedName>
</protein>
<dbReference type="Gene3D" id="3.40.20.10">
    <property type="entry name" value="Severin"/>
    <property type="match status" value="6"/>
</dbReference>
<comment type="similarity">
    <text evidence="1">Belongs to the villin/gelsolin family.</text>
</comment>
<dbReference type="GO" id="GO:0051015">
    <property type="term" value="F:actin filament binding"/>
    <property type="evidence" value="ECO:0007669"/>
    <property type="project" value="InterPro"/>
</dbReference>
<dbReference type="CDD" id="cd11291">
    <property type="entry name" value="gelsolin_S6_like"/>
    <property type="match status" value="1"/>
</dbReference>
<dbReference type="FunFam" id="3.40.20.10:FF:000005">
    <property type="entry name" value="Gelsolin"/>
    <property type="match status" value="1"/>
</dbReference>
<dbReference type="GO" id="GO:0008154">
    <property type="term" value="P:actin polymerization or depolymerization"/>
    <property type="evidence" value="ECO:0007669"/>
    <property type="project" value="TreeGrafter"/>
</dbReference>
<dbReference type="InterPro" id="IPR029006">
    <property type="entry name" value="ADF-H/Gelsolin-like_dom_sf"/>
</dbReference>
<proteinExistence type="inferred from homology"/>
<dbReference type="GO" id="GO:0005546">
    <property type="term" value="F:phosphatidylinositol-4,5-bisphosphate binding"/>
    <property type="evidence" value="ECO:0007669"/>
    <property type="project" value="TreeGrafter"/>
</dbReference>
<dbReference type="GO" id="GO:0005737">
    <property type="term" value="C:cytoplasm"/>
    <property type="evidence" value="ECO:0007669"/>
    <property type="project" value="TreeGrafter"/>
</dbReference>
<evidence type="ECO:0000313" key="8">
    <source>
        <dbReference type="Proteomes" id="UP000472262"/>
    </source>
</evidence>
<dbReference type="PROSITE" id="PS51089">
    <property type="entry name" value="HP"/>
    <property type="match status" value="1"/>
</dbReference>
<dbReference type="Ensembl" id="ENSSGRT00000027232.1">
    <property type="protein sequence ID" value="ENSSGRP00000025254.1"/>
    <property type="gene ID" value="ENSSGRG00000014736.1"/>
</dbReference>
<reference evidence="7" key="1">
    <citation type="submission" date="2025-08" db="UniProtKB">
        <authorList>
            <consortium name="Ensembl"/>
        </authorList>
    </citation>
    <scope>IDENTIFICATION</scope>
</reference>
<dbReference type="FunFam" id="3.40.20.10:FF:000027">
    <property type="entry name" value="Villin 1"/>
    <property type="match status" value="1"/>
</dbReference>
<dbReference type="GO" id="GO:0051016">
    <property type="term" value="P:barbed-end actin filament capping"/>
    <property type="evidence" value="ECO:0007669"/>
    <property type="project" value="TreeGrafter"/>
</dbReference>
<dbReference type="PANTHER" id="PTHR11977">
    <property type="entry name" value="VILLIN"/>
    <property type="match status" value="1"/>
</dbReference>
<dbReference type="Gene3D" id="1.10.950.10">
    <property type="entry name" value="Villin headpiece domain"/>
    <property type="match status" value="1"/>
</dbReference>
<dbReference type="InterPro" id="IPR036180">
    <property type="entry name" value="Gelsolin-like_dom_sf"/>
</dbReference>
<dbReference type="InterPro" id="IPR003128">
    <property type="entry name" value="Villin_headpiece"/>
</dbReference>
<gene>
    <name evidence="7" type="primary">avil</name>
</gene>
<name>A0A672LQY3_SINGR</name>
<dbReference type="SMART" id="SM00153">
    <property type="entry name" value="VHP"/>
    <property type="match status" value="1"/>
</dbReference>
<dbReference type="Proteomes" id="UP000472262">
    <property type="component" value="Unassembled WGS sequence"/>
</dbReference>
<evidence type="ECO:0000256" key="3">
    <source>
        <dbReference type="ARBA" id="ARBA00022737"/>
    </source>
</evidence>
<dbReference type="CDD" id="cd11289">
    <property type="entry name" value="gelsolin_S2_like"/>
    <property type="match status" value="1"/>
</dbReference>
<evidence type="ECO:0000256" key="1">
    <source>
        <dbReference type="ARBA" id="ARBA00008418"/>
    </source>
</evidence>
<evidence type="ECO:0000256" key="5">
    <source>
        <dbReference type="ARBA" id="ARBA00023203"/>
    </source>
</evidence>
<dbReference type="SUPFAM" id="SSF82754">
    <property type="entry name" value="C-terminal, gelsolin-like domain of Sec23/24"/>
    <property type="match status" value="2"/>
</dbReference>
<keyword evidence="3" id="KW-0677">Repeat</keyword>
<dbReference type="InterPro" id="IPR007123">
    <property type="entry name" value="Gelsolin-like_dom"/>
</dbReference>
<dbReference type="InterPro" id="IPR007122">
    <property type="entry name" value="Villin/Gelsolin"/>
</dbReference>
<accession>A0A672LQY3</accession>
<dbReference type="SUPFAM" id="SSF55753">
    <property type="entry name" value="Actin depolymerizing proteins"/>
    <property type="match status" value="4"/>
</dbReference>
<keyword evidence="8" id="KW-1185">Reference proteome</keyword>
<evidence type="ECO:0000256" key="4">
    <source>
        <dbReference type="ARBA" id="ARBA00022837"/>
    </source>
</evidence>
<dbReference type="Pfam" id="PF00626">
    <property type="entry name" value="Gelsolin"/>
    <property type="match status" value="6"/>
</dbReference>
<dbReference type="PANTHER" id="PTHR11977:SF33">
    <property type="entry name" value="ADVILLIN"/>
    <property type="match status" value="1"/>
</dbReference>
<evidence type="ECO:0000256" key="2">
    <source>
        <dbReference type="ARBA" id="ARBA00022467"/>
    </source>
</evidence>
<dbReference type="GO" id="GO:0051014">
    <property type="term" value="P:actin filament severing"/>
    <property type="evidence" value="ECO:0007669"/>
    <property type="project" value="TreeGrafter"/>
</dbReference>
<dbReference type="PRINTS" id="PR00597">
    <property type="entry name" value="GELSOLIN"/>
</dbReference>
<dbReference type="SMART" id="SM00262">
    <property type="entry name" value="GEL"/>
    <property type="match status" value="6"/>
</dbReference>
<dbReference type="GO" id="GO:0015629">
    <property type="term" value="C:actin cytoskeleton"/>
    <property type="evidence" value="ECO:0007669"/>
    <property type="project" value="TreeGrafter"/>
</dbReference>
<dbReference type="InterPro" id="IPR036886">
    <property type="entry name" value="Villin_headpiece_dom_sf"/>
</dbReference>
<dbReference type="CDD" id="cd11290">
    <property type="entry name" value="gelsolin_S1_like"/>
    <property type="match status" value="1"/>
</dbReference>
<dbReference type="AlphaFoldDB" id="A0A672LQY3"/>
<keyword evidence="2" id="KW-0117">Actin capping</keyword>
<dbReference type="SUPFAM" id="SSF47050">
    <property type="entry name" value="VHP, Villin headpiece domain"/>
    <property type="match status" value="1"/>
</dbReference>
<dbReference type="FunFam" id="3.40.20.10:FF:000001">
    <property type="entry name" value="Gelsolin"/>
    <property type="match status" value="1"/>
</dbReference>